<dbReference type="EC" id="3.2.2.-" evidence="6"/>
<dbReference type="GO" id="GO:0016787">
    <property type="term" value="F:hydrolase activity"/>
    <property type="evidence" value="ECO:0007669"/>
    <property type="project" value="UniProtKB-KW"/>
</dbReference>
<comment type="function">
    <text evidence="6">Catalyzes the hydrolysis of queuosine 5'-phosphate, releasing the nucleobase queuine (q). Is required for salvage of queuine from exogenous queuosine (Q) that is imported and then converted to queuosine 5'-phosphate intracellularly.</text>
</comment>
<evidence type="ECO:0000256" key="5">
    <source>
        <dbReference type="ARBA" id="ARBA00048204"/>
    </source>
</evidence>
<sequence>MSDDEADPELLALLRQHLMGAQPDPSVPETHVLDGAKYVTDNSIDVALDMRSTKAAAAMIYEQMQKKKYCTSTWSSHELHPKAKDEKTVAFIFTMDLLNFSFWSDRCSEERFAIEYKGKKWTGYWSLVAAINRALDEDIPITSSDYWQSEYELTEEKMAYIFRSATDEEMPMLKERLACLREAGQVLYEKYNCSFLDCIEAADQSAASLVNILADDFSCFRDEVRFEGRKTVRILKRAQILVADLWACFDGLDYGEFYDIDKITMFADYRIPQILNLLGCMQYSPLLETTLRKKKLIETGHSWEVQIRGCSIWCVELIRKEILRQHPDTEINAILIDFFLYDTAKEQEKIEQEREKVDDEGALPHHRTRAIWY</sequence>
<evidence type="ECO:0000256" key="1">
    <source>
        <dbReference type="ARBA" id="ARBA00022801"/>
    </source>
</evidence>
<dbReference type="PANTHER" id="PTHR21314:SF0">
    <property type="entry name" value="QUEUOSINE 5'-PHOSPHATE N-GLYCOSYLASE_HYDROLASE"/>
    <property type="match status" value="1"/>
</dbReference>
<name>A0A177AAW3_9PEZI</name>
<dbReference type="AlphaFoldDB" id="A0A177AAW3"/>
<evidence type="ECO:0000256" key="6">
    <source>
        <dbReference type="RuleBase" id="RU365002"/>
    </source>
</evidence>
<organism evidence="7">
    <name type="scientific">Pseudogymnoascus destructans</name>
    <dbReference type="NCBI Taxonomy" id="655981"/>
    <lineage>
        <taxon>Eukaryota</taxon>
        <taxon>Fungi</taxon>
        <taxon>Dikarya</taxon>
        <taxon>Ascomycota</taxon>
        <taxon>Pezizomycotina</taxon>
        <taxon>Leotiomycetes</taxon>
        <taxon>Thelebolales</taxon>
        <taxon>Thelebolaceae</taxon>
        <taxon>Pseudogymnoascus</taxon>
    </lineage>
</organism>
<keyword evidence="1 6" id="KW-0378">Hydrolase</keyword>
<proteinExistence type="inferred from homology"/>
<evidence type="ECO:0000256" key="3">
    <source>
        <dbReference type="ARBA" id="ARBA00035306"/>
    </source>
</evidence>
<dbReference type="Proteomes" id="UP000077154">
    <property type="component" value="Unassembled WGS sequence"/>
</dbReference>
<dbReference type="Pfam" id="PF10343">
    <property type="entry name" value="Q_salvage"/>
    <property type="match status" value="1"/>
</dbReference>
<dbReference type="GeneID" id="36287502"/>
<gene>
    <name evidence="7" type="ORF">VC83_04431</name>
</gene>
<dbReference type="InterPro" id="IPR019438">
    <property type="entry name" value="Q_salvage"/>
</dbReference>
<comment type="catalytic activity">
    <reaction evidence="5 6">
        <text>queuosine 5'-phosphate + H2O = queuine + D-ribose 5-phosphate</text>
        <dbReference type="Rhea" id="RHEA:75387"/>
        <dbReference type="ChEBI" id="CHEBI:15377"/>
        <dbReference type="ChEBI" id="CHEBI:17433"/>
        <dbReference type="ChEBI" id="CHEBI:78346"/>
        <dbReference type="ChEBI" id="CHEBI:194371"/>
    </reaction>
    <physiologicalReaction direction="left-to-right" evidence="5 6">
        <dbReference type="Rhea" id="RHEA:75388"/>
    </physiologicalReaction>
</comment>
<comment type="similarity">
    <text evidence="2 6">Belongs to the QNG1 protein family.</text>
</comment>
<evidence type="ECO:0000256" key="4">
    <source>
        <dbReference type="ARBA" id="ARBA00035393"/>
    </source>
</evidence>
<evidence type="ECO:0000313" key="7">
    <source>
        <dbReference type="EMBL" id="OAF59227.1"/>
    </source>
</evidence>
<protein>
    <recommendedName>
        <fullName evidence="3 6">Queuosine 5'-phosphate N-glycosylase/hydrolase</fullName>
        <ecNumber evidence="6">3.2.2.-</ecNumber>
    </recommendedName>
    <alternativeName>
        <fullName evidence="4 6">Queuosine-nucleotide N-glycosylase/hydrolase</fullName>
    </alternativeName>
</protein>
<accession>A0A177AAW3</accession>
<dbReference type="eggNOG" id="KOG2524">
    <property type="taxonomic scope" value="Eukaryota"/>
</dbReference>
<dbReference type="OrthoDB" id="416777at2759"/>
<dbReference type="EMBL" id="KV441394">
    <property type="protein sequence ID" value="OAF59227.1"/>
    <property type="molecule type" value="Genomic_DNA"/>
</dbReference>
<dbReference type="GO" id="GO:0006400">
    <property type="term" value="P:tRNA modification"/>
    <property type="evidence" value="ECO:0007669"/>
    <property type="project" value="TreeGrafter"/>
</dbReference>
<dbReference type="PANTHER" id="PTHR21314">
    <property type="entry name" value="QUEUOSINE 5'-PHOSPHATE N-GLYCOSYLASE_HYDROLASE-RELATED"/>
    <property type="match status" value="1"/>
</dbReference>
<reference evidence="7" key="1">
    <citation type="submission" date="2016-03" db="EMBL/GenBank/DDBJ databases">
        <title>Updated assembly of Pseudogymnoascus destructans, the fungus causing white-nose syndrome of bats.</title>
        <authorList>
            <person name="Palmer J.M."/>
            <person name="Drees K.P."/>
            <person name="Foster J.T."/>
            <person name="Lindner D.L."/>
        </authorList>
    </citation>
    <scope>NUCLEOTIDE SEQUENCE [LARGE SCALE GENOMIC DNA]</scope>
    <source>
        <strain evidence="7">20631-21</strain>
    </source>
</reference>
<evidence type="ECO:0000256" key="2">
    <source>
        <dbReference type="ARBA" id="ARBA00035119"/>
    </source>
</evidence>
<dbReference type="RefSeq" id="XP_024324511.1">
    <property type="nucleotide sequence ID" value="XM_024468063.1"/>
</dbReference>
<dbReference type="VEuPathDB" id="FungiDB:GMDG_01870"/>